<dbReference type="OrthoDB" id="539213at2759"/>
<proteinExistence type="predicted"/>
<evidence type="ECO:0000256" key="2">
    <source>
        <dbReference type="ARBA" id="ARBA00023043"/>
    </source>
</evidence>
<dbReference type="Proteomes" id="UP000023152">
    <property type="component" value="Unassembled WGS sequence"/>
</dbReference>
<dbReference type="SUPFAM" id="SSF48403">
    <property type="entry name" value="Ankyrin repeat"/>
    <property type="match status" value="1"/>
</dbReference>
<dbReference type="PROSITE" id="PS50088">
    <property type="entry name" value="ANK_REPEAT"/>
    <property type="match status" value="1"/>
</dbReference>
<keyword evidence="2 3" id="KW-0040">ANK repeat</keyword>
<comment type="caution">
    <text evidence="4">The sequence shown here is derived from an EMBL/GenBank/DDBJ whole genome shotgun (WGS) entry which is preliminary data.</text>
</comment>
<gene>
    <name evidence="4" type="ORF">RFI_03434</name>
</gene>
<keyword evidence="5" id="KW-1185">Reference proteome</keyword>
<accession>X6P645</accession>
<feature type="repeat" description="ANK" evidence="3">
    <location>
        <begin position="51"/>
        <end position="83"/>
    </location>
</feature>
<evidence type="ECO:0000256" key="3">
    <source>
        <dbReference type="PROSITE-ProRule" id="PRU00023"/>
    </source>
</evidence>
<evidence type="ECO:0000256" key="1">
    <source>
        <dbReference type="ARBA" id="ARBA00022737"/>
    </source>
</evidence>
<dbReference type="EMBL" id="ASPP01003205">
    <property type="protein sequence ID" value="ETO33666.1"/>
    <property type="molecule type" value="Genomic_DNA"/>
</dbReference>
<sequence length="144" mass="16438">IVKFFLRDLKLNPNFQDKSMMTPLRWAAYLGYKNILKDLLTHQAEDLLDEYGQNVVFYAAKKGHIECLDLLAKANADFSVRNNEGLTALEKAADKDTSRFIKKLKSKIVSANLFKVVIICNMFTGKICNFSNSNKYSFFFGSFS</sequence>
<evidence type="ECO:0000313" key="4">
    <source>
        <dbReference type="EMBL" id="ETO33666.1"/>
    </source>
</evidence>
<organism evidence="4 5">
    <name type="scientific">Reticulomyxa filosa</name>
    <dbReference type="NCBI Taxonomy" id="46433"/>
    <lineage>
        <taxon>Eukaryota</taxon>
        <taxon>Sar</taxon>
        <taxon>Rhizaria</taxon>
        <taxon>Retaria</taxon>
        <taxon>Foraminifera</taxon>
        <taxon>Monothalamids</taxon>
        <taxon>Reticulomyxidae</taxon>
        <taxon>Reticulomyxa</taxon>
    </lineage>
</organism>
<dbReference type="Gene3D" id="1.25.40.20">
    <property type="entry name" value="Ankyrin repeat-containing domain"/>
    <property type="match status" value="1"/>
</dbReference>
<dbReference type="AlphaFoldDB" id="X6P645"/>
<dbReference type="Pfam" id="PF12796">
    <property type="entry name" value="Ank_2"/>
    <property type="match status" value="1"/>
</dbReference>
<dbReference type="SMART" id="SM00248">
    <property type="entry name" value="ANK"/>
    <property type="match status" value="3"/>
</dbReference>
<protein>
    <submittedName>
        <fullName evidence="4">Uncharacterized protein</fullName>
    </submittedName>
</protein>
<feature type="non-terminal residue" evidence="4">
    <location>
        <position position="1"/>
    </location>
</feature>
<dbReference type="PANTHER" id="PTHR24201:SF15">
    <property type="entry name" value="ANKYRIN REPEAT DOMAIN-CONTAINING PROTEIN 66"/>
    <property type="match status" value="1"/>
</dbReference>
<reference evidence="4 5" key="1">
    <citation type="journal article" date="2013" name="Curr. Biol.">
        <title>The Genome of the Foraminiferan Reticulomyxa filosa.</title>
        <authorList>
            <person name="Glockner G."/>
            <person name="Hulsmann N."/>
            <person name="Schleicher M."/>
            <person name="Noegel A.A."/>
            <person name="Eichinger L."/>
            <person name="Gallinger C."/>
            <person name="Pawlowski J."/>
            <person name="Sierra R."/>
            <person name="Euteneuer U."/>
            <person name="Pillet L."/>
            <person name="Moustafa A."/>
            <person name="Platzer M."/>
            <person name="Groth M."/>
            <person name="Szafranski K."/>
            <person name="Schliwa M."/>
        </authorList>
    </citation>
    <scope>NUCLEOTIDE SEQUENCE [LARGE SCALE GENOMIC DNA]</scope>
</reference>
<dbReference type="InterPro" id="IPR002110">
    <property type="entry name" value="Ankyrin_rpt"/>
</dbReference>
<keyword evidence="1" id="KW-0677">Repeat</keyword>
<dbReference type="InterPro" id="IPR036770">
    <property type="entry name" value="Ankyrin_rpt-contain_sf"/>
</dbReference>
<dbReference type="PANTHER" id="PTHR24201">
    <property type="entry name" value="ANK_REP_REGION DOMAIN-CONTAINING PROTEIN"/>
    <property type="match status" value="1"/>
</dbReference>
<dbReference type="InterPro" id="IPR050776">
    <property type="entry name" value="Ank_Repeat/CDKN_Inhibitor"/>
</dbReference>
<name>X6P645_RETFI</name>
<evidence type="ECO:0000313" key="5">
    <source>
        <dbReference type="Proteomes" id="UP000023152"/>
    </source>
</evidence>